<evidence type="ECO:0000313" key="3">
    <source>
        <dbReference type="EMBL" id="MEL0616262.1"/>
    </source>
</evidence>
<evidence type="ECO:0000259" key="2">
    <source>
        <dbReference type="Pfam" id="PF14238"/>
    </source>
</evidence>
<feature type="domain" description="DUF4340" evidence="2">
    <location>
        <begin position="91"/>
        <end position="161"/>
    </location>
</feature>
<accession>A0ABU9GFN3</accession>
<dbReference type="Proteomes" id="UP001378242">
    <property type="component" value="Unassembled WGS sequence"/>
</dbReference>
<organism evidence="3 4">
    <name type="scientific">Cobetia marina</name>
    <name type="common">Deleya marina</name>
    <dbReference type="NCBI Taxonomy" id="28258"/>
    <lineage>
        <taxon>Bacteria</taxon>
        <taxon>Pseudomonadati</taxon>
        <taxon>Pseudomonadota</taxon>
        <taxon>Gammaproteobacteria</taxon>
        <taxon>Oceanospirillales</taxon>
        <taxon>Halomonadaceae</taxon>
        <taxon>Cobetia</taxon>
    </lineage>
</organism>
<sequence>MSRFNRAGWALTALASLLAIGALTLGPRESGSFSDAGPGAPLQEGEASSAILTPLPALSHVAATAQRIGIRRHPDEAQDWLSLTRDPKGDWQLASLGNWPARQDKVTGLLHQLNEARLRTRKPATDQALQALGLAGQSPVVNVTGSDGEVSLQLGGTPSAARSGADALPGRYVRWLSLPDSPVLELSRDIGLPDWRGGLAASEVLDLSALLHERQGPPALSRVEVRLAPHPQASHTPHTRGLAPDSAAAEALMAALSPLNQNDLRLRVAQADWQPAVTLTLNWSHAARQYRQPPSRDDHLQLTLSIASGSKPWARLTLEGTRWPAALVRRLAAVEIQVNGALRERLIGLGKVIETHTGPHLGVSAGSAEAGGGLEAGRLSPTAIQAALQAASQASEEVASTADDRPAAQGETLGE</sequence>
<dbReference type="EMBL" id="JBAKAP010000004">
    <property type="protein sequence ID" value="MEL0616262.1"/>
    <property type="molecule type" value="Genomic_DNA"/>
</dbReference>
<keyword evidence="4" id="KW-1185">Reference proteome</keyword>
<name>A0ABU9GFN3_COBMA</name>
<dbReference type="Pfam" id="PF14238">
    <property type="entry name" value="DUF4340"/>
    <property type="match status" value="1"/>
</dbReference>
<protein>
    <submittedName>
        <fullName evidence="3">DUF4340 domain-containing protein</fullName>
    </submittedName>
</protein>
<dbReference type="RefSeq" id="WP_341542044.1">
    <property type="nucleotide sequence ID" value="NZ_JBAKAP010000004.1"/>
</dbReference>
<comment type="caution">
    <text evidence="3">The sequence shown here is derived from an EMBL/GenBank/DDBJ whole genome shotgun (WGS) entry which is preliminary data.</text>
</comment>
<evidence type="ECO:0000256" key="1">
    <source>
        <dbReference type="SAM" id="MobiDB-lite"/>
    </source>
</evidence>
<evidence type="ECO:0000313" key="4">
    <source>
        <dbReference type="Proteomes" id="UP001378242"/>
    </source>
</evidence>
<feature type="region of interest" description="Disordered" evidence="1">
    <location>
        <begin position="390"/>
        <end position="415"/>
    </location>
</feature>
<proteinExistence type="predicted"/>
<reference evidence="3 4" key="1">
    <citation type="submission" date="2024-02" db="EMBL/GenBank/DDBJ databases">
        <title>Bacteria isolated from the canopy kelp, Nereocystis luetkeana.</title>
        <authorList>
            <person name="Pfister C.A."/>
            <person name="Younker I.T."/>
            <person name="Light S.H."/>
        </authorList>
    </citation>
    <scope>NUCLEOTIDE SEQUENCE [LARGE SCALE GENOMIC DNA]</scope>
    <source>
        <strain evidence="3 4">TI.5.07</strain>
    </source>
</reference>
<feature type="compositionally biased region" description="Low complexity" evidence="1">
    <location>
        <begin position="390"/>
        <end position="401"/>
    </location>
</feature>
<gene>
    <name evidence="3" type="ORF">V6243_05410</name>
</gene>
<dbReference type="InterPro" id="IPR025641">
    <property type="entry name" value="DUF4340"/>
</dbReference>